<proteinExistence type="predicted"/>
<evidence type="ECO:0000256" key="2">
    <source>
        <dbReference type="SAM" id="Phobius"/>
    </source>
</evidence>
<protein>
    <submittedName>
        <fullName evidence="3">Uncharacterized protein</fullName>
    </submittedName>
</protein>
<evidence type="ECO:0000256" key="1">
    <source>
        <dbReference type="SAM" id="MobiDB-lite"/>
    </source>
</evidence>
<feature type="compositionally biased region" description="Polar residues" evidence="1">
    <location>
        <begin position="82"/>
        <end position="92"/>
    </location>
</feature>
<keyword evidence="2" id="KW-0812">Transmembrane</keyword>
<dbReference type="AlphaFoldDB" id="A0AAV6K0Q9"/>
<feature type="transmembrane region" description="Helical" evidence="2">
    <location>
        <begin position="110"/>
        <end position="132"/>
    </location>
</feature>
<evidence type="ECO:0000313" key="4">
    <source>
        <dbReference type="Proteomes" id="UP000823749"/>
    </source>
</evidence>
<dbReference type="EMBL" id="JACTNZ010000006">
    <property type="protein sequence ID" value="KAG5546010.1"/>
    <property type="molecule type" value="Genomic_DNA"/>
</dbReference>
<keyword evidence="2" id="KW-0472">Membrane</keyword>
<keyword evidence="4" id="KW-1185">Reference proteome</keyword>
<dbReference type="Proteomes" id="UP000823749">
    <property type="component" value="Chromosome 6"/>
</dbReference>
<accession>A0AAV6K0Q9</accession>
<gene>
    <name evidence="3" type="ORF">RHGRI_018247</name>
</gene>
<feature type="transmembrane region" description="Helical" evidence="2">
    <location>
        <begin position="167"/>
        <end position="187"/>
    </location>
</feature>
<comment type="caution">
    <text evidence="3">The sequence shown here is derived from an EMBL/GenBank/DDBJ whole genome shotgun (WGS) entry which is preliminary data.</text>
</comment>
<name>A0AAV6K0Q9_9ERIC</name>
<feature type="region of interest" description="Disordered" evidence="1">
    <location>
        <begin position="11"/>
        <end position="98"/>
    </location>
</feature>
<sequence length="203" mass="21247">MILVIIVPLISPPKPDNTSSGSTHIKGADGPTTDPDPTLIPARDLMMASSSLTSDSSATHDRASDSGSTELSGGYSDGDRAMTSSQNPNVTESPPPALGNSSSATLLSSFLVLMVAVTTVFAFIFTLIGLMLEGVHQAVATVCSYAGLIWVVIGFFFMLATFVPERFVWLVWGSGGVLVVVFFYSLAKRTCNTSAESTPSSSV</sequence>
<reference evidence="3 4" key="1">
    <citation type="submission" date="2020-08" db="EMBL/GenBank/DDBJ databases">
        <title>Plant Genome Project.</title>
        <authorList>
            <person name="Zhang R.-G."/>
        </authorList>
    </citation>
    <scope>NUCLEOTIDE SEQUENCE [LARGE SCALE GENOMIC DNA]</scope>
    <source>
        <strain evidence="3">WSP0</strain>
        <tissue evidence="3">Leaf</tissue>
    </source>
</reference>
<feature type="transmembrane region" description="Helical" evidence="2">
    <location>
        <begin position="138"/>
        <end position="160"/>
    </location>
</feature>
<keyword evidence="2" id="KW-1133">Transmembrane helix</keyword>
<feature type="compositionally biased region" description="Low complexity" evidence="1">
    <location>
        <begin position="44"/>
        <end position="57"/>
    </location>
</feature>
<evidence type="ECO:0000313" key="3">
    <source>
        <dbReference type="EMBL" id="KAG5546010.1"/>
    </source>
</evidence>
<organism evidence="3 4">
    <name type="scientific">Rhododendron griersonianum</name>
    <dbReference type="NCBI Taxonomy" id="479676"/>
    <lineage>
        <taxon>Eukaryota</taxon>
        <taxon>Viridiplantae</taxon>
        <taxon>Streptophyta</taxon>
        <taxon>Embryophyta</taxon>
        <taxon>Tracheophyta</taxon>
        <taxon>Spermatophyta</taxon>
        <taxon>Magnoliopsida</taxon>
        <taxon>eudicotyledons</taxon>
        <taxon>Gunneridae</taxon>
        <taxon>Pentapetalae</taxon>
        <taxon>asterids</taxon>
        <taxon>Ericales</taxon>
        <taxon>Ericaceae</taxon>
        <taxon>Ericoideae</taxon>
        <taxon>Rhodoreae</taxon>
        <taxon>Rhododendron</taxon>
    </lineage>
</organism>